<evidence type="ECO:0000313" key="2">
    <source>
        <dbReference type="Proteomes" id="UP001595997"/>
    </source>
</evidence>
<gene>
    <name evidence="1" type="ORF">ACFPA8_07930</name>
</gene>
<comment type="caution">
    <text evidence="1">The sequence shown here is derived from an EMBL/GenBank/DDBJ whole genome shotgun (WGS) entry which is preliminary data.</text>
</comment>
<dbReference type="Proteomes" id="UP001595997">
    <property type="component" value="Unassembled WGS sequence"/>
</dbReference>
<organism evidence="1 2">
    <name type="scientific">Streptomyces ovatisporus</name>
    <dbReference type="NCBI Taxonomy" id="1128682"/>
    <lineage>
        <taxon>Bacteria</taxon>
        <taxon>Bacillati</taxon>
        <taxon>Actinomycetota</taxon>
        <taxon>Actinomycetes</taxon>
        <taxon>Kitasatosporales</taxon>
        <taxon>Streptomycetaceae</taxon>
        <taxon>Streptomyces</taxon>
    </lineage>
</organism>
<name>A0ABV9A5S7_9ACTN</name>
<keyword evidence="2" id="KW-1185">Reference proteome</keyword>
<accession>A0ABV9A5S7</accession>
<evidence type="ECO:0000313" key="1">
    <source>
        <dbReference type="EMBL" id="MFC4494060.1"/>
    </source>
</evidence>
<reference evidence="2" key="1">
    <citation type="journal article" date="2019" name="Int. J. Syst. Evol. Microbiol.">
        <title>The Global Catalogue of Microorganisms (GCM) 10K type strain sequencing project: providing services to taxonomists for standard genome sequencing and annotation.</title>
        <authorList>
            <consortium name="The Broad Institute Genomics Platform"/>
            <consortium name="The Broad Institute Genome Sequencing Center for Infectious Disease"/>
            <person name="Wu L."/>
            <person name="Ma J."/>
        </authorList>
    </citation>
    <scope>NUCLEOTIDE SEQUENCE [LARGE SCALE GENOMIC DNA]</scope>
    <source>
        <strain evidence="2">CGMCC 4.7357</strain>
    </source>
</reference>
<dbReference type="EMBL" id="JBHSFH010000004">
    <property type="protein sequence ID" value="MFC4494060.1"/>
    <property type="molecule type" value="Genomic_DNA"/>
</dbReference>
<proteinExistence type="predicted"/>
<protein>
    <submittedName>
        <fullName evidence="1">Uncharacterized protein</fullName>
    </submittedName>
</protein>
<dbReference type="RefSeq" id="WP_386444330.1">
    <property type="nucleotide sequence ID" value="NZ_JBHSFH010000004.1"/>
</dbReference>
<sequence length="174" mass="19189">MQYRPWADGEITTSQLFFDSLPRYAYKLTNLDRASSPEMLPDPDLWFEVEANATYLVEFSLFAGGATGAQFQGGWGVPFASSVTKRRGVSGPHFGATDDNPINIRTTVPDVVTTPLAFGYRPAGNESLNHIHEEGLLETGDFPGVLSYEWGQYASSTTFCRLGRGSWARVQRLA</sequence>